<dbReference type="EMBL" id="CP134890">
    <property type="protein sequence ID" value="WNM22197.1"/>
    <property type="molecule type" value="Genomic_DNA"/>
</dbReference>
<protein>
    <submittedName>
        <fullName evidence="2">Ribonuclease Z</fullName>
    </submittedName>
</protein>
<dbReference type="Proteomes" id="UP001304515">
    <property type="component" value="Chromosome"/>
</dbReference>
<keyword evidence="3" id="KW-1185">Reference proteome</keyword>
<evidence type="ECO:0000313" key="1">
    <source>
        <dbReference type="EMBL" id="WNM18145.1"/>
    </source>
</evidence>
<organism evidence="2 3">
    <name type="scientific">Flavobacterium capsici</name>
    <dbReference type="NCBI Taxonomy" id="3075618"/>
    <lineage>
        <taxon>Bacteria</taxon>
        <taxon>Pseudomonadati</taxon>
        <taxon>Bacteroidota</taxon>
        <taxon>Flavobacteriia</taxon>
        <taxon>Flavobacteriales</taxon>
        <taxon>Flavobacteriaceae</taxon>
        <taxon>Flavobacterium</taxon>
    </lineage>
</organism>
<dbReference type="AlphaFoldDB" id="A0AA96J4T6"/>
<sequence>MKVEQKGNSTLIKNTQYNTAEFITKLSHEYNSFKDQNLIVDLSFDNDLQLEDVKSFSDLIKKHKKAKKSFVLVANDFDFNAVPNNITLVPSVLEAHDIIEMEEIERDLGF</sequence>
<dbReference type="RefSeq" id="WP_313321831.1">
    <property type="nucleotide sequence ID" value="NZ_CP134878.1"/>
</dbReference>
<dbReference type="EMBL" id="CP134878">
    <property type="protein sequence ID" value="WNM18145.1"/>
    <property type="molecule type" value="Genomic_DNA"/>
</dbReference>
<proteinExistence type="predicted"/>
<name>A0AA96J4T6_9FLAO</name>
<accession>A0AA96J4T6</accession>
<dbReference type="KEGG" id="fcj:RN605_02275"/>
<gene>
    <name evidence="2" type="ORF">RN605_02275</name>
    <name evidence="1" type="ORF">RN608_08975</name>
</gene>
<accession>A0AA96EWJ4</accession>
<evidence type="ECO:0000313" key="2">
    <source>
        <dbReference type="EMBL" id="WNM22197.1"/>
    </source>
</evidence>
<evidence type="ECO:0000313" key="3">
    <source>
        <dbReference type="Proteomes" id="UP001304515"/>
    </source>
</evidence>
<reference evidence="2 3" key="1">
    <citation type="submission" date="2023-09" db="EMBL/GenBank/DDBJ databases">
        <title>Flavobacterium sp. a novel bacteria isolate from Pepper rhizosphere.</title>
        <authorList>
            <person name="Peng Y."/>
            <person name="Lee J."/>
        </authorList>
    </citation>
    <scope>NUCLEOTIDE SEQUENCE [LARGE SCALE GENOMIC DNA]</scope>
    <source>
        <strain evidence="1">PMR2A8</strain>
        <strain evidence="2 3">PMTSA4</strain>
    </source>
</reference>